<protein>
    <recommendedName>
        <fullName evidence="5">MD-2-related lipid-recognition domain-containing protein</fullName>
    </recommendedName>
</protein>
<dbReference type="Gene3D" id="2.70.220.10">
    <property type="entry name" value="Ganglioside GM2 activator"/>
    <property type="match status" value="1"/>
</dbReference>
<reference evidence="4" key="1">
    <citation type="submission" date="2014-01" db="EMBL/GenBank/DDBJ databases">
        <title>The Genome Sequence of Anopheles farauti FAR1 (V2).</title>
        <authorList>
            <consortium name="The Broad Institute Genomics Platform"/>
            <person name="Neafsey D.E."/>
            <person name="Besansky N."/>
            <person name="Howell P."/>
            <person name="Walton C."/>
            <person name="Young S.K."/>
            <person name="Zeng Q."/>
            <person name="Gargeya S."/>
            <person name="Fitzgerald M."/>
            <person name="Haas B."/>
            <person name="Abouelleil A."/>
            <person name="Allen A.W."/>
            <person name="Alvarado L."/>
            <person name="Arachchi H.M."/>
            <person name="Berlin A.M."/>
            <person name="Chapman S.B."/>
            <person name="Gainer-Dewar J."/>
            <person name="Goldberg J."/>
            <person name="Griggs A."/>
            <person name="Gujja S."/>
            <person name="Hansen M."/>
            <person name="Howarth C."/>
            <person name="Imamovic A."/>
            <person name="Ireland A."/>
            <person name="Larimer J."/>
            <person name="McCowan C."/>
            <person name="Murphy C."/>
            <person name="Pearson M."/>
            <person name="Poon T.W."/>
            <person name="Priest M."/>
            <person name="Roberts A."/>
            <person name="Saif S."/>
            <person name="Shea T."/>
            <person name="Sisk P."/>
            <person name="Sykes S."/>
            <person name="Wortman J."/>
            <person name="Nusbaum C."/>
            <person name="Birren B."/>
        </authorList>
    </citation>
    <scope>NUCLEOTIDE SEQUENCE [LARGE SCALE GENOMIC DNA]</scope>
    <source>
        <strain evidence="4">FAR1</strain>
    </source>
</reference>
<reference evidence="3" key="2">
    <citation type="submission" date="2020-05" db="UniProtKB">
        <authorList>
            <consortium name="EnsemblMetazoa"/>
        </authorList>
    </citation>
    <scope>IDENTIFICATION</scope>
    <source>
        <strain evidence="3">FAR1</strain>
    </source>
</reference>
<evidence type="ECO:0000256" key="1">
    <source>
        <dbReference type="ARBA" id="ARBA00022729"/>
    </source>
</evidence>
<feature type="signal peptide" evidence="2">
    <location>
        <begin position="1"/>
        <end position="19"/>
    </location>
</feature>
<evidence type="ECO:0000313" key="4">
    <source>
        <dbReference type="Proteomes" id="UP000075886"/>
    </source>
</evidence>
<dbReference type="EnsemblMetazoa" id="AFAF001807-RA">
    <property type="protein sequence ID" value="AFAF001807-PA"/>
    <property type="gene ID" value="AFAF001807"/>
</dbReference>
<dbReference type="InterPro" id="IPR036846">
    <property type="entry name" value="GM2-AP_sf"/>
</dbReference>
<keyword evidence="4" id="KW-1185">Reference proteome</keyword>
<evidence type="ECO:0000313" key="3">
    <source>
        <dbReference type="EnsemblMetazoa" id="AFAF001807-PA"/>
    </source>
</evidence>
<dbReference type="VEuPathDB" id="VectorBase:AFAF001807"/>
<dbReference type="EMBL" id="AXCN02000614">
    <property type="status" value="NOT_ANNOTATED_CDS"/>
    <property type="molecule type" value="Genomic_DNA"/>
</dbReference>
<evidence type="ECO:0008006" key="5">
    <source>
        <dbReference type="Google" id="ProtNLM"/>
    </source>
</evidence>
<evidence type="ECO:0000256" key="2">
    <source>
        <dbReference type="SAM" id="SignalP"/>
    </source>
</evidence>
<proteinExistence type="predicted"/>
<feature type="chain" id="PRO_5008132152" description="MD-2-related lipid-recognition domain-containing protein" evidence="2">
    <location>
        <begin position="20"/>
        <end position="182"/>
    </location>
</feature>
<dbReference type="AlphaFoldDB" id="A0A182Q2J1"/>
<keyword evidence="1 2" id="KW-0732">Signal</keyword>
<dbReference type="Proteomes" id="UP000075886">
    <property type="component" value="Unassembled WGS sequence"/>
</dbReference>
<sequence length="182" mass="19955">MHLSDGVVTFFSLFMLCQARRVQTCNGGYQMIVHSIENCGGDGQIVTIDPTSTITLMEDCKVKSKATARTTGFNTAVMQVTITKNGLPVLKETVDICENLDNAASNKEATEIITMFGVPDHCPVAATEIRTDESQTYSLEKYKQHLLVAQGRSIIDVLIKHDNGESCFKFDVEVMVPNFLGG</sequence>
<name>A0A182Q2J1_9DIPT</name>
<organism evidence="3 4">
    <name type="scientific">Anopheles farauti</name>
    <dbReference type="NCBI Taxonomy" id="69004"/>
    <lineage>
        <taxon>Eukaryota</taxon>
        <taxon>Metazoa</taxon>
        <taxon>Ecdysozoa</taxon>
        <taxon>Arthropoda</taxon>
        <taxon>Hexapoda</taxon>
        <taxon>Insecta</taxon>
        <taxon>Pterygota</taxon>
        <taxon>Neoptera</taxon>
        <taxon>Endopterygota</taxon>
        <taxon>Diptera</taxon>
        <taxon>Nematocera</taxon>
        <taxon>Culicoidea</taxon>
        <taxon>Culicidae</taxon>
        <taxon>Anophelinae</taxon>
        <taxon>Anopheles</taxon>
    </lineage>
</organism>
<accession>A0A182Q2J1</accession>